<dbReference type="Proteomes" id="UP000811492">
    <property type="component" value="Unassembled WGS sequence"/>
</dbReference>
<organism evidence="2 3">
    <name type="scientific">Leucobacter manosquensis</name>
    <dbReference type="NCBI Taxonomy" id="2810611"/>
    <lineage>
        <taxon>Bacteria</taxon>
        <taxon>Bacillati</taxon>
        <taxon>Actinomycetota</taxon>
        <taxon>Actinomycetes</taxon>
        <taxon>Micrococcales</taxon>
        <taxon>Microbacteriaceae</taxon>
        <taxon>Leucobacter</taxon>
    </lineage>
</organism>
<gene>
    <name evidence="2" type="ORF">JSQ98_05550</name>
</gene>
<keyword evidence="3" id="KW-1185">Reference proteome</keyword>
<sequence length="134" mass="14150">MQRTRRRPILTAAASMSMLLILAGCTAGSDQASFELWGDDVRPELTRTPGAPAVSGREGKAVQFVLDAGGSYSMGAACRNADSVVLEVSSGWQVVADVEVSCGERAFAEVDLLPGADVYVTASNEADWYAVFND</sequence>
<proteinExistence type="predicted"/>
<accession>A0ABS5M379</accession>
<protein>
    <recommendedName>
        <fullName evidence="4">Lipoprotein</fullName>
    </recommendedName>
</protein>
<reference evidence="2 3" key="1">
    <citation type="submission" date="2021-02" db="EMBL/GenBank/DDBJ databases">
        <title>Draft genome and description of Leucobacter sp nov strain Marseille-Q4368.</title>
        <authorList>
            <person name="Boxberger M."/>
            <person name="La Scola B."/>
        </authorList>
    </citation>
    <scope>NUCLEOTIDE SEQUENCE [LARGE SCALE GENOMIC DNA]</scope>
    <source>
        <strain evidence="2 3">Marseille-Q4368</strain>
    </source>
</reference>
<comment type="caution">
    <text evidence="2">The sequence shown here is derived from an EMBL/GenBank/DDBJ whole genome shotgun (WGS) entry which is preliminary data.</text>
</comment>
<dbReference type="PROSITE" id="PS51257">
    <property type="entry name" value="PROKAR_LIPOPROTEIN"/>
    <property type="match status" value="1"/>
</dbReference>
<feature type="signal peptide" evidence="1">
    <location>
        <begin position="1"/>
        <end position="23"/>
    </location>
</feature>
<evidence type="ECO:0000313" key="2">
    <source>
        <dbReference type="EMBL" id="MBS3181658.1"/>
    </source>
</evidence>
<evidence type="ECO:0000313" key="3">
    <source>
        <dbReference type="Proteomes" id="UP000811492"/>
    </source>
</evidence>
<evidence type="ECO:0000256" key="1">
    <source>
        <dbReference type="SAM" id="SignalP"/>
    </source>
</evidence>
<dbReference type="RefSeq" id="WP_211648704.1">
    <property type="nucleotide sequence ID" value="NZ_JAFEVO010000001.1"/>
</dbReference>
<feature type="chain" id="PRO_5045717964" description="Lipoprotein" evidence="1">
    <location>
        <begin position="24"/>
        <end position="134"/>
    </location>
</feature>
<name>A0ABS5M379_9MICO</name>
<dbReference type="EMBL" id="JAFEVO010000001">
    <property type="protein sequence ID" value="MBS3181658.1"/>
    <property type="molecule type" value="Genomic_DNA"/>
</dbReference>
<keyword evidence="1" id="KW-0732">Signal</keyword>
<evidence type="ECO:0008006" key="4">
    <source>
        <dbReference type="Google" id="ProtNLM"/>
    </source>
</evidence>